<name>A0A3P3Q5J3_9FIRM</name>
<dbReference type="GO" id="GO:0000160">
    <property type="term" value="P:phosphorelay signal transduction system"/>
    <property type="evidence" value="ECO:0007669"/>
    <property type="project" value="InterPro"/>
</dbReference>
<dbReference type="AlphaFoldDB" id="A0A3P3Q5J3"/>
<dbReference type="EMBL" id="RRCM01000001">
    <property type="protein sequence ID" value="RRJ15659.1"/>
    <property type="molecule type" value="Genomic_DNA"/>
</dbReference>
<evidence type="ECO:0000256" key="1">
    <source>
        <dbReference type="ARBA" id="ARBA00018672"/>
    </source>
</evidence>
<dbReference type="InterPro" id="IPR011006">
    <property type="entry name" value="CheY-like_superfamily"/>
</dbReference>
<keyword evidence="2" id="KW-0805">Transcription regulation</keyword>
<feature type="modified residue" description="4-aspartylphosphate" evidence="6">
    <location>
        <position position="54"/>
    </location>
</feature>
<dbReference type="CDD" id="cd17536">
    <property type="entry name" value="REC_YesN-like"/>
    <property type="match status" value="1"/>
</dbReference>
<dbReference type="RefSeq" id="WP_124950527.1">
    <property type="nucleotide sequence ID" value="NZ_RRCM01000001.1"/>
</dbReference>
<dbReference type="Pfam" id="PF00072">
    <property type="entry name" value="Response_reg"/>
    <property type="match status" value="1"/>
</dbReference>
<protein>
    <recommendedName>
        <fullName evidence="1">Stage 0 sporulation protein A homolog</fullName>
    </recommendedName>
</protein>
<evidence type="ECO:0000313" key="10">
    <source>
        <dbReference type="Proteomes" id="UP000276982"/>
    </source>
</evidence>
<dbReference type="Proteomes" id="UP000276982">
    <property type="component" value="Unassembled WGS sequence"/>
</dbReference>
<dbReference type="GO" id="GO:0003700">
    <property type="term" value="F:DNA-binding transcription factor activity"/>
    <property type="evidence" value="ECO:0007669"/>
    <property type="project" value="InterPro"/>
</dbReference>
<reference evidence="9 10" key="1">
    <citation type="submission" date="2018-11" db="EMBL/GenBank/DDBJ databases">
        <title>Genome sequencing of Lachnoanaerobaculum orale DSM 24553T.</title>
        <authorList>
            <person name="Kook J.-K."/>
            <person name="Park S.-N."/>
            <person name="Lim Y.K."/>
        </authorList>
    </citation>
    <scope>NUCLEOTIDE SEQUENCE [LARGE SCALE GENOMIC DNA]</scope>
    <source>
        <strain evidence="9 10">DSM 24553</strain>
    </source>
</reference>
<dbReference type="SMART" id="SM00342">
    <property type="entry name" value="HTH_ARAC"/>
    <property type="match status" value="1"/>
</dbReference>
<dbReference type="SUPFAM" id="SSF52172">
    <property type="entry name" value="CheY-like"/>
    <property type="match status" value="1"/>
</dbReference>
<dbReference type="SUPFAM" id="SSF46689">
    <property type="entry name" value="Homeodomain-like"/>
    <property type="match status" value="2"/>
</dbReference>
<feature type="domain" description="HTH araC/xylS-type" evidence="7">
    <location>
        <begin position="137"/>
        <end position="235"/>
    </location>
</feature>
<dbReference type="InterPro" id="IPR018060">
    <property type="entry name" value="HTH_AraC"/>
</dbReference>
<evidence type="ECO:0000256" key="3">
    <source>
        <dbReference type="ARBA" id="ARBA00023125"/>
    </source>
</evidence>
<evidence type="ECO:0000256" key="4">
    <source>
        <dbReference type="ARBA" id="ARBA00023163"/>
    </source>
</evidence>
<feature type="domain" description="Response regulatory" evidence="8">
    <location>
        <begin position="2"/>
        <end position="119"/>
    </location>
</feature>
<dbReference type="PANTHER" id="PTHR43280">
    <property type="entry name" value="ARAC-FAMILY TRANSCRIPTIONAL REGULATOR"/>
    <property type="match status" value="1"/>
</dbReference>
<keyword evidence="3" id="KW-0238">DNA-binding</keyword>
<dbReference type="SMART" id="SM00448">
    <property type="entry name" value="REC"/>
    <property type="match status" value="1"/>
</dbReference>
<evidence type="ECO:0000259" key="7">
    <source>
        <dbReference type="PROSITE" id="PS01124"/>
    </source>
</evidence>
<dbReference type="InterPro" id="IPR009057">
    <property type="entry name" value="Homeodomain-like_sf"/>
</dbReference>
<dbReference type="GO" id="GO:0043565">
    <property type="term" value="F:sequence-specific DNA binding"/>
    <property type="evidence" value="ECO:0007669"/>
    <property type="project" value="InterPro"/>
</dbReference>
<proteinExistence type="predicted"/>
<comment type="function">
    <text evidence="5">May play the central regulatory role in sporulation. It may be an element of the effector pathway responsible for the activation of sporulation genes in response to nutritional stress. Spo0A may act in concert with spo0H (a sigma factor) to control the expression of some genes that are critical to the sporulation process.</text>
</comment>
<comment type="caution">
    <text evidence="9">The sequence shown here is derived from an EMBL/GenBank/DDBJ whole genome shotgun (WGS) entry which is preliminary data.</text>
</comment>
<dbReference type="Pfam" id="PF12833">
    <property type="entry name" value="HTH_18"/>
    <property type="match status" value="1"/>
</dbReference>
<dbReference type="Gene3D" id="1.10.10.60">
    <property type="entry name" value="Homeodomain-like"/>
    <property type="match status" value="2"/>
</dbReference>
<dbReference type="PANTHER" id="PTHR43280:SF2">
    <property type="entry name" value="HTH-TYPE TRANSCRIPTIONAL REGULATOR EXSA"/>
    <property type="match status" value="1"/>
</dbReference>
<sequence>MNLLIADDENLELKVLEKTVKKYFVDELEIFASSNGRKASQICDEVKPDIALLDIEMPGMNGIELAKYIKEKYADCIIIFITAYDRFDYAIEAMHIKAFDYLLKPWKEEKLCELINTAIENVRSMQKTDSIVHSQKDVIKDYIDRNYKKDISAKDVAGILGYSDVYFSKVFKQLFDDNFINYLTKIRIDRAKLLLKDVSFNIKEVGKSVGYADSNYFTKVFKRSIGMSPSEYRSKHNG</sequence>
<keyword evidence="4" id="KW-0804">Transcription</keyword>
<evidence type="ECO:0000256" key="5">
    <source>
        <dbReference type="ARBA" id="ARBA00024867"/>
    </source>
</evidence>
<organism evidence="9 10">
    <name type="scientific">Lachnoanaerobaculum orale</name>
    <dbReference type="NCBI Taxonomy" id="979627"/>
    <lineage>
        <taxon>Bacteria</taxon>
        <taxon>Bacillati</taxon>
        <taxon>Bacillota</taxon>
        <taxon>Clostridia</taxon>
        <taxon>Lachnospirales</taxon>
        <taxon>Lachnospiraceae</taxon>
        <taxon>Lachnoanaerobaculum</taxon>
    </lineage>
</organism>
<dbReference type="InterPro" id="IPR001789">
    <property type="entry name" value="Sig_transdc_resp-reg_receiver"/>
</dbReference>
<dbReference type="Gene3D" id="3.40.50.2300">
    <property type="match status" value="1"/>
</dbReference>
<gene>
    <name evidence="9" type="ORF">EHW90_01020</name>
</gene>
<keyword evidence="10" id="KW-1185">Reference proteome</keyword>
<accession>A0A3P3Q5J3</accession>
<dbReference type="InterPro" id="IPR020449">
    <property type="entry name" value="Tscrpt_reg_AraC-type_HTH"/>
</dbReference>
<dbReference type="PROSITE" id="PS50110">
    <property type="entry name" value="RESPONSE_REGULATORY"/>
    <property type="match status" value="1"/>
</dbReference>
<keyword evidence="6" id="KW-0597">Phosphoprotein</keyword>
<evidence type="ECO:0000259" key="8">
    <source>
        <dbReference type="PROSITE" id="PS50110"/>
    </source>
</evidence>
<evidence type="ECO:0000256" key="2">
    <source>
        <dbReference type="ARBA" id="ARBA00023015"/>
    </source>
</evidence>
<dbReference type="PROSITE" id="PS01124">
    <property type="entry name" value="HTH_ARAC_FAMILY_2"/>
    <property type="match status" value="1"/>
</dbReference>
<dbReference type="PRINTS" id="PR00032">
    <property type="entry name" value="HTHARAC"/>
</dbReference>
<evidence type="ECO:0000313" key="9">
    <source>
        <dbReference type="EMBL" id="RRJ15659.1"/>
    </source>
</evidence>
<evidence type="ECO:0000256" key="6">
    <source>
        <dbReference type="PROSITE-ProRule" id="PRU00169"/>
    </source>
</evidence>